<accession>A0A2U3QFE4</accession>
<dbReference type="AlphaFoldDB" id="A0A2U3QFE4"/>
<dbReference type="Proteomes" id="UP000245125">
    <property type="component" value="Unassembled WGS sequence"/>
</dbReference>
<dbReference type="Pfam" id="PF02585">
    <property type="entry name" value="PIG-L"/>
    <property type="match status" value="1"/>
</dbReference>
<dbReference type="Gene3D" id="3.40.50.10320">
    <property type="entry name" value="LmbE-like"/>
    <property type="match status" value="1"/>
</dbReference>
<keyword evidence="2" id="KW-1185">Reference proteome</keyword>
<dbReference type="InterPro" id="IPR003737">
    <property type="entry name" value="GlcNAc_PI_deacetylase-related"/>
</dbReference>
<dbReference type="PANTHER" id="PTHR12993:SF11">
    <property type="entry name" value="N-ACETYLGLUCOSAMINYL-PHOSPHATIDYLINOSITOL DE-N-ACETYLASE"/>
    <property type="match status" value="1"/>
</dbReference>
<dbReference type="GO" id="GO:0016811">
    <property type="term" value="F:hydrolase activity, acting on carbon-nitrogen (but not peptide) bonds, in linear amides"/>
    <property type="evidence" value="ECO:0007669"/>
    <property type="project" value="TreeGrafter"/>
</dbReference>
<sequence>MEETDGRDFWSLMSAPADPFAGVARVLVLAPHPDDEALGCGGTVALYASKGVEVRVAVISDGGKIANEFADEDIDIVAARKAESLAASGILGVRETYFLGFPDGQLNAHEGKITAKLAEIVGHYRPDIIFAPSPVDFHEDHIAVSEIAVGLLMSPHAMKVAFYEVYETIRFNTLVDISDFIDVKERAVLCYQYSLFRHPEIYVEAAKALNRFRSFYTRANRYYEALLIISRPTERGELLQWLTYTPKEDSTSLFLSRLKVVDELLFEIGKYYDALQAYEADVRELRSLLGSREKRIDELQAHLDRMMGSLPWRMAVKFYTVRDRLLPAGSQRRRIYERITDQLK</sequence>
<evidence type="ECO:0000313" key="2">
    <source>
        <dbReference type="Proteomes" id="UP000245125"/>
    </source>
</evidence>
<dbReference type="EMBL" id="OUUY01000062">
    <property type="protein sequence ID" value="SPQ00138.1"/>
    <property type="molecule type" value="Genomic_DNA"/>
</dbReference>
<name>A0A2U3QFE4_9BACT</name>
<gene>
    <name evidence="1" type="ORF">NBG4_180014</name>
</gene>
<organism evidence="1 2">
    <name type="scientific">Candidatus Sulfobium mesophilum</name>
    <dbReference type="NCBI Taxonomy" id="2016548"/>
    <lineage>
        <taxon>Bacteria</taxon>
        <taxon>Pseudomonadati</taxon>
        <taxon>Nitrospirota</taxon>
        <taxon>Nitrospiria</taxon>
        <taxon>Nitrospirales</taxon>
        <taxon>Nitrospiraceae</taxon>
        <taxon>Candidatus Sulfobium</taxon>
    </lineage>
</organism>
<reference evidence="2" key="1">
    <citation type="submission" date="2018-03" db="EMBL/GenBank/DDBJ databases">
        <authorList>
            <person name="Zecchin S."/>
        </authorList>
    </citation>
    <scope>NUCLEOTIDE SEQUENCE [LARGE SCALE GENOMIC DNA]</scope>
</reference>
<proteinExistence type="predicted"/>
<dbReference type="PANTHER" id="PTHR12993">
    <property type="entry name" value="N-ACETYLGLUCOSAMINYL-PHOSPHATIDYLINOSITOL DE-N-ACETYLASE-RELATED"/>
    <property type="match status" value="1"/>
</dbReference>
<protein>
    <submittedName>
        <fullName evidence="1">Putative LmbE family protein</fullName>
    </submittedName>
</protein>
<dbReference type="SUPFAM" id="SSF102588">
    <property type="entry name" value="LmbE-like"/>
    <property type="match status" value="1"/>
</dbReference>
<dbReference type="InterPro" id="IPR024078">
    <property type="entry name" value="LmbE-like_dom_sf"/>
</dbReference>
<evidence type="ECO:0000313" key="1">
    <source>
        <dbReference type="EMBL" id="SPQ00138.1"/>
    </source>
</evidence>
<dbReference type="OrthoDB" id="9815144at2"/>